<dbReference type="Proteomes" id="UP000261500">
    <property type="component" value="Unplaced"/>
</dbReference>
<dbReference type="Gene3D" id="3.10.100.10">
    <property type="entry name" value="Mannose-Binding Protein A, subunit A"/>
    <property type="match status" value="1"/>
</dbReference>
<name>A0A3B3TKI6_9TELE</name>
<dbReference type="PROSITE" id="PS50041">
    <property type="entry name" value="C_TYPE_LECTIN_2"/>
    <property type="match status" value="1"/>
</dbReference>
<dbReference type="PANTHER" id="PTHR45784:SF3">
    <property type="entry name" value="C-TYPE LECTIN DOMAIN FAMILY 4 MEMBER K-LIKE-RELATED"/>
    <property type="match status" value="1"/>
</dbReference>
<dbReference type="PANTHER" id="PTHR45784">
    <property type="entry name" value="C-TYPE LECTIN DOMAIN FAMILY 20 MEMBER A-RELATED"/>
    <property type="match status" value="1"/>
</dbReference>
<evidence type="ECO:0000313" key="3">
    <source>
        <dbReference type="Ensembl" id="ENSPLAP00000000821.1"/>
    </source>
</evidence>
<dbReference type="InterPro" id="IPR001304">
    <property type="entry name" value="C-type_lectin-like"/>
</dbReference>
<proteinExistence type="predicted"/>
<dbReference type="SMART" id="SM00034">
    <property type="entry name" value="CLECT"/>
    <property type="match status" value="1"/>
</dbReference>
<dbReference type="GeneTree" id="ENSGT00940000174504"/>
<dbReference type="Pfam" id="PF00059">
    <property type="entry name" value="Lectin_C"/>
    <property type="match status" value="1"/>
</dbReference>
<feature type="region of interest" description="Disordered" evidence="1">
    <location>
        <begin position="22"/>
        <end position="74"/>
    </location>
</feature>
<dbReference type="InterPro" id="IPR016187">
    <property type="entry name" value="CTDL_fold"/>
</dbReference>
<protein>
    <recommendedName>
        <fullName evidence="2">C-type lectin domain-containing protein</fullName>
    </recommendedName>
</protein>
<reference evidence="3" key="1">
    <citation type="submission" date="2025-08" db="UniProtKB">
        <authorList>
            <consortium name="Ensembl"/>
        </authorList>
    </citation>
    <scope>IDENTIFICATION</scope>
</reference>
<dbReference type="InterPro" id="IPR016186">
    <property type="entry name" value="C-type_lectin-like/link_sf"/>
</dbReference>
<dbReference type="Ensembl" id="ENSPLAT00000015793.1">
    <property type="protein sequence ID" value="ENSPLAP00000000821.1"/>
    <property type="gene ID" value="ENSPLAG00000001732.1"/>
</dbReference>
<dbReference type="STRING" id="48699.ENSPLAP00000000821"/>
<reference evidence="3" key="2">
    <citation type="submission" date="2025-09" db="UniProtKB">
        <authorList>
            <consortium name="Ensembl"/>
        </authorList>
    </citation>
    <scope>IDENTIFICATION</scope>
</reference>
<dbReference type="SUPFAM" id="SSF56436">
    <property type="entry name" value="C-type lectin-like"/>
    <property type="match status" value="1"/>
</dbReference>
<keyword evidence="4" id="KW-1185">Reference proteome</keyword>
<feature type="domain" description="C-type lectin" evidence="2">
    <location>
        <begin position="73"/>
        <end position="185"/>
    </location>
</feature>
<evidence type="ECO:0000313" key="4">
    <source>
        <dbReference type="Proteomes" id="UP000261500"/>
    </source>
</evidence>
<accession>A0A3B3TKI6</accession>
<feature type="compositionally biased region" description="Polar residues" evidence="1">
    <location>
        <begin position="60"/>
        <end position="73"/>
    </location>
</feature>
<organism evidence="3 4">
    <name type="scientific">Poecilia latipinna</name>
    <name type="common">sailfin molly</name>
    <dbReference type="NCBI Taxonomy" id="48699"/>
    <lineage>
        <taxon>Eukaryota</taxon>
        <taxon>Metazoa</taxon>
        <taxon>Chordata</taxon>
        <taxon>Craniata</taxon>
        <taxon>Vertebrata</taxon>
        <taxon>Euteleostomi</taxon>
        <taxon>Actinopterygii</taxon>
        <taxon>Neopterygii</taxon>
        <taxon>Teleostei</taxon>
        <taxon>Neoteleostei</taxon>
        <taxon>Acanthomorphata</taxon>
        <taxon>Ovalentaria</taxon>
        <taxon>Atherinomorphae</taxon>
        <taxon>Cyprinodontiformes</taxon>
        <taxon>Poeciliidae</taxon>
        <taxon>Poeciliinae</taxon>
        <taxon>Poecilia</taxon>
    </lineage>
</organism>
<evidence type="ECO:0000259" key="2">
    <source>
        <dbReference type="PROSITE" id="PS50041"/>
    </source>
</evidence>
<dbReference type="AlphaFoldDB" id="A0A3B3TKI6"/>
<sequence>MLCVCIWKCLGAKTKKLKCAKGGELRPDSSAPQGSGGQMDAEGESRSETPVKGGSKRQSTKTPQPSYKAQGSHANPEFVFGKEPLSWSDAQTYCRKNFIDLAIFKNDTDYQKIQVSTLGGYRHWIGLFRDPNLHWSDGSGVNFTSWDSAPTMIGSMPVICGVTSSGKSGRWKFLPCETRLPFVCVSFLFNIFN</sequence>
<evidence type="ECO:0000256" key="1">
    <source>
        <dbReference type="SAM" id="MobiDB-lite"/>
    </source>
</evidence>